<accession>A0A6L6PYL3</accession>
<feature type="signal peptide" evidence="1">
    <location>
        <begin position="1"/>
        <end position="28"/>
    </location>
</feature>
<organism evidence="2 3">
    <name type="scientific">Pseudoduganella ginsengisoli</name>
    <dbReference type="NCBI Taxonomy" id="1462440"/>
    <lineage>
        <taxon>Bacteria</taxon>
        <taxon>Pseudomonadati</taxon>
        <taxon>Pseudomonadota</taxon>
        <taxon>Betaproteobacteria</taxon>
        <taxon>Burkholderiales</taxon>
        <taxon>Oxalobacteraceae</taxon>
        <taxon>Telluria group</taxon>
        <taxon>Pseudoduganella</taxon>
    </lineage>
</organism>
<name>A0A6L6PYL3_9BURK</name>
<proteinExistence type="predicted"/>
<sequence>MAFTVRHMYLTLVAAGLALCSVLNAAHAADVFGIEDENLQPVPPAVAAALRAHVRKTEYRECAQGDFVGSAVDLQGQGRNQDWIAKTADGCAWGAATAKIWILKHDMPRYRVVLDTGGHGVDLLKSTSHGLRNLSVSSGTAGHYSDALLKFNGRRYKVFKSCFVDPGNPEEASKHPDGQCHIN</sequence>
<evidence type="ECO:0000256" key="1">
    <source>
        <dbReference type="SAM" id="SignalP"/>
    </source>
</evidence>
<gene>
    <name evidence="2" type="ORF">GM668_09075</name>
</gene>
<keyword evidence="3" id="KW-1185">Reference proteome</keyword>
<dbReference type="RefSeq" id="WP_155438632.1">
    <property type="nucleotide sequence ID" value="NZ_WNLA01000004.1"/>
</dbReference>
<evidence type="ECO:0008006" key="4">
    <source>
        <dbReference type="Google" id="ProtNLM"/>
    </source>
</evidence>
<dbReference type="Proteomes" id="UP000484015">
    <property type="component" value="Unassembled WGS sequence"/>
</dbReference>
<keyword evidence="1" id="KW-0732">Signal</keyword>
<evidence type="ECO:0000313" key="2">
    <source>
        <dbReference type="EMBL" id="MTW02244.1"/>
    </source>
</evidence>
<feature type="chain" id="PRO_5026916440" description="Lipoprotein" evidence="1">
    <location>
        <begin position="29"/>
        <end position="183"/>
    </location>
</feature>
<reference evidence="2 3" key="1">
    <citation type="submission" date="2019-11" db="EMBL/GenBank/DDBJ databases">
        <title>Type strains purchased from KCTC, JCM and DSMZ.</title>
        <authorList>
            <person name="Lu H."/>
        </authorList>
    </citation>
    <scope>NUCLEOTIDE SEQUENCE [LARGE SCALE GENOMIC DNA]</scope>
    <source>
        <strain evidence="2 3">KCTC 42409</strain>
    </source>
</reference>
<dbReference type="OrthoDB" id="8778832at2"/>
<protein>
    <recommendedName>
        <fullName evidence="4">Lipoprotein</fullName>
    </recommendedName>
</protein>
<dbReference type="AlphaFoldDB" id="A0A6L6PYL3"/>
<evidence type="ECO:0000313" key="3">
    <source>
        <dbReference type="Proteomes" id="UP000484015"/>
    </source>
</evidence>
<comment type="caution">
    <text evidence="2">The sequence shown here is derived from an EMBL/GenBank/DDBJ whole genome shotgun (WGS) entry which is preliminary data.</text>
</comment>
<dbReference type="EMBL" id="WNLA01000004">
    <property type="protein sequence ID" value="MTW02244.1"/>
    <property type="molecule type" value="Genomic_DNA"/>
</dbReference>